<proteinExistence type="predicted"/>
<evidence type="ECO:0000256" key="3">
    <source>
        <dbReference type="ARBA" id="ARBA00022801"/>
    </source>
</evidence>
<gene>
    <name evidence="7" type="ORF">HUK82_00060</name>
</gene>
<dbReference type="InterPro" id="IPR010252">
    <property type="entry name" value="HutF"/>
</dbReference>
<dbReference type="EMBL" id="JABXXR010000001">
    <property type="protein sequence ID" value="NVN38958.1"/>
    <property type="molecule type" value="Genomic_DNA"/>
</dbReference>
<dbReference type="PANTHER" id="PTHR11271">
    <property type="entry name" value="GUANINE DEAMINASE"/>
    <property type="match status" value="1"/>
</dbReference>
<dbReference type="GO" id="GO:0005829">
    <property type="term" value="C:cytosol"/>
    <property type="evidence" value="ECO:0007669"/>
    <property type="project" value="TreeGrafter"/>
</dbReference>
<protein>
    <submittedName>
        <fullName evidence="7">Formimidoylglutamate deiminase</fullName>
        <ecNumber evidence="7">3.5.3.13</ecNumber>
    </submittedName>
</protein>
<evidence type="ECO:0000256" key="1">
    <source>
        <dbReference type="ARBA" id="ARBA00001947"/>
    </source>
</evidence>
<name>A0A850P4S1_9PROT</name>
<evidence type="ECO:0000256" key="2">
    <source>
        <dbReference type="ARBA" id="ARBA00022723"/>
    </source>
</evidence>
<dbReference type="RefSeq" id="WP_176611986.1">
    <property type="nucleotide sequence ID" value="NZ_JABXXR010000001.1"/>
</dbReference>
<keyword evidence="3 7" id="KW-0378">Hydrolase</keyword>
<dbReference type="SUPFAM" id="SSF51338">
    <property type="entry name" value="Composite domain of metallo-dependent hydrolases"/>
    <property type="match status" value="1"/>
</dbReference>
<evidence type="ECO:0000256" key="4">
    <source>
        <dbReference type="ARBA" id="ARBA00022833"/>
    </source>
</evidence>
<feature type="domain" description="Amidohydrolase-related" evidence="5">
    <location>
        <begin position="51"/>
        <end position="431"/>
    </location>
</feature>
<dbReference type="Pfam" id="PF01979">
    <property type="entry name" value="Amidohydro_1"/>
    <property type="match status" value="1"/>
</dbReference>
<dbReference type="AlphaFoldDB" id="A0A850P4S1"/>
<dbReference type="NCBIfam" id="NF006684">
    <property type="entry name" value="PRK09229.1-5"/>
    <property type="match status" value="1"/>
</dbReference>
<reference evidence="7 8" key="1">
    <citation type="submission" date="2020-06" db="EMBL/GenBank/DDBJ databases">
        <title>Description of novel acetic acid bacteria.</title>
        <authorList>
            <person name="Sombolestani A."/>
        </authorList>
    </citation>
    <scope>NUCLEOTIDE SEQUENCE [LARGE SCALE GENOMIC DNA]</scope>
    <source>
        <strain evidence="7 8">LMG 27010</strain>
    </source>
</reference>
<accession>A0A850P4S1</accession>
<dbReference type="InterPro" id="IPR055156">
    <property type="entry name" value="HutF-like_N"/>
</dbReference>
<keyword evidence="2" id="KW-0479">Metal-binding</keyword>
<keyword evidence="8" id="KW-1185">Reference proteome</keyword>
<evidence type="ECO:0000259" key="5">
    <source>
        <dbReference type="Pfam" id="PF01979"/>
    </source>
</evidence>
<organism evidence="7 8">
    <name type="scientific">Ameyamaea chiangmaiensis</name>
    <dbReference type="NCBI Taxonomy" id="442969"/>
    <lineage>
        <taxon>Bacteria</taxon>
        <taxon>Pseudomonadati</taxon>
        <taxon>Pseudomonadota</taxon>
        <taxon>Alphaproteobacteria</taxon>
        <taxon>Acetobacterales</taxon>
        <taxon>Acetobacteraceae</taxon>
        <taxon>Ameyamaea</taxon>
    </lineage>
</organism>
<dbReference type="Gene3D" id="2.30.40.10">
    <property type="entry name" value="Urease, subunit C, domain 1"/>
    <property type="match status" value="1"/>
</dbReference>
<dbReference type="InterPro" id="IPR006680">
    <property type="entry name" value="Amidohydro-rel"/>
</dbReference>
<dbReference type="Pfam" id="PF22429">
    <property type="entry name" value="HutF_N"/>
    <property type="match status" value="1"/>
</dbReference>
<evidence type="ECO:0000259" key="6">
    <source>
        <dbReference type="Pfam" id="PF22429"/>
    </source>
</evidence>
<dbReference type="Gene3D" id="3.20.20.140">
    <property type="entry name" value="Metal-dependent hydrolases"/>
    <property type="match status" value="1"/>
</dbReference>
<dbReference type="SUPFAM" id="SSF51556">
    <property type="entry name" value="Metallo-dependent hydrolases"/>
    <property type="match status" value="1"/>
</dbReference>
<dbReference type="EC" id="3.5.3.13" evidence="7"/>
<evidence type="ECO:0000313" key="7">
    <source>
        <dbReference type="EMBL" id="NVN38958.1"/>
    </source>
</evidence>
<comment type="cofactor">
    <cofactor evidence="1">
        <name>Zn(2+)</name>
        <dbReference type="ChEBI" id="CHEBI:29105"/>
    </cofactor>
</comment>
<dbReference type="NCBIfam" id="TIGR02022">
    <property type="entry name" value="hutF"/>
    <property type="match status" value="1"/>
</dbReference>
<dbReference type="InterPro" id="IPR011059">
    <property type="entry name" value="Metal-dep_hydrolase_composite"/>
</dbReference>
<dbReference type="Proteomes" id="UP000585665">
    <property type="component" value="Unassembled WGS sequence"/>
</dbReference>
<dbReference type="InterPro" id="IPR051607">
    <property type="entry name" value="Metallo-dep_hydrolases"/>
</dbReference>
<dbReference type="InterPro" id="IPR032466">
    <property type="entry name" value="Metal_Hydrolase"/>
</dbReference>
<dbReference type="GO" id="GO:0046872">
    <property type="term" value="F:metal ion binding"/>
    <property type="evidence" value="ECO:0007669"/>
    <property type="project" value="UniProtKB-KW"/>
</dbReference>
<sequence length="458" mass="50106">MTLPSTGFAEHALLPDGWRANVRLEVDAQGHFASVTPDATPENADWRAPLVVPAMPNLHSHAFQRAMAGLAEARLQPRDSFWTWRQLMYRLALRVTPEQLQAIARALYTEMLCAGYTHVAEFHYLHRDPQGNAYTDPAEMAQQLAIAARDTGIGLTLLPTLYTHAGFGATPLAEPQRRFASDPAFIDDLVTRIDRQRYAPGRILTGYAAHSLRAADIAAIRALSAQAADRPFHIHIAEQQAEIDQCVAATGQTPVACLLESVDVGRNWCLVHATHMTAQETTRLAHSGAVAGLCPITEANLGDGVFPLSPFLKERGTFGIGSDSNIQISPGEELRLLEYGQRLWHQQRCISLPDDALGSVGTYLWQSATQGGAQACGLPLWGVRTGARADLCVLDTEHLPIPARQASTRFDSALFATSRLPIRDVMCHGTWRVRDGEHPMRADALRAFAHVVTALLDD</sequence>
<feature type="domain" description="Formimidoylglutamate deiminase N-terminal" evidence="6">
    <location>
        <begin position="8"/>
        <end position="47"/>
    </location>
</feature>
<comment type="caution">
    <text evidence="7">The sequence shown here is derived from an EMBL/GenBank/DDBJ whole genome shotgun (WGS) entry which is preliminary data.</text>
</comment>
<dbReference type="GO" id="GO:0019239">
    <property type="term" value="F:deaminase activity"/>
    <property type="evidence" value="ECO:0007669"/>
    <property type="project" value="TreeGrafter"/>
</dbReference>
<keyword evidence="4" id="KW-0862">Zinc</keyword>
<evidence type="ECO:0000313" key="8">
    <source>
        <dbReference type="Proteomes" id="UP000585665"/>
    </source>
</evidence>
<dbReference type="GO" id="GO:0050416">
    <property type="term" value="F:formimidoylglutamate deiminase activity"/>
    <property type="evidence" value="ECO:0007669"/>
    <property type="project" value="UniProtKB-EC"/>
</dbReference>
<dbReference type="PANTHER" id="PTHR11271:SF48">
    <property type="entry name" value="AMIDOHYDROLASE-RELATED DOMAIN-CONTAINING PROTEIN"/>
    <property type="match status" value="1"/>
</dbReference>